<feature type="compositionally biased region" description="Low complexity" evidence="3">
    <location>
        <begin position="846"/>
        <end position="885"/>
    </location>
</feature>
<feature type="compositionally biased region" description="Low complexity" evidence="3">
    <location>
        <begin position="1327"/>
        <end position="1346"/>
    </location>
</feature>
<dbReference type="InterPro" id="IPR003609">
    <property type="entry name" value="Pan_app"/>
</dbReference>
<keyword evidence="2" id="KW-1015">Disulfide bond</keyword>
<protein>
    <recommendedName>
        <fullName evidence="4">Apple domain-containing protein</fullName>
    </recommendedName>
</protein>
<feature type="region of interest" description="Disordered" evidence="3">
    <location>
        <begin position="846"/>
        <end position="960"/>
    </location>
</feature>
<name>A0A4V6TAZ9_AURPU</name>
<dbReference type="Gene3D" id="3.50.4.10">
    <property type="entry name" value="Hepatocyte Growth Factor"/>
    <property type="match status" value="1"/>
</dbReference>
<evidence type="ECO:0000313" key="6">
    <source>
        <dbReference type="Proteomes" id="UP000304928"/>
    </source>
</evidence>
<gene>
    <name evidence="5" type="ORF">D6D15_04271</name>
</gene>
<feature type="region of interest" description="Disordered" evidence="3">
    <location>
        <begin position="275"/>
        <end position="418"/>
    </location>
</feature>
<dbReference type="Proteomes" id="UP000304928">
    <property type="component" value="Unassembled WGS sequence"/>
</dbReference>
<dbReference type="EMBL" id="QZAR01000059">
    <property type="protein sequence ID" value="THW90807.1"/>
    <property type="molecule type" value="Genomic_DNA"/>
</dbReference>
<feature type="domain" description="Apple" evidence="4">
    <location>
        <begin position="1019"/>
        <end position="1085"/>
    </location>
</feature>
<sequence length="1526" mass="156439">MSGRTRSPFYQFTPIQVTNLCKCIVAGSKTASKPKRDEVSAPVENIMKRQTLASCRAEVSRQFTMPWYFCTFYNAHSRTTSPFARYSAKALTTLCKCVEGFHFNQEDFQLDQEDLYLVQSIDSDQKDFVVLHNQAIFICQDVFVFEEFIEVFKLVAVKDILKDVLQDIFANIVKVFDQNLIFIQNHVEIFLQAPDNFVFVQNLFEDNLKVFVYVIDAQDFKHVEQKWNFHELVQVFVVDSHVFVIVLTSSLSAGSSSSSRSSFISTSATESSTSVTVSASTSTSGTSSFSGSSGASETETTLSPSTNVNVLTTSTTGRPNGPSFSIYVPETPTTSASRSSSSSAVDDNTSTSFVDSSSSGSQTNTQTVSDTVSSSAISATASTTSEASTTASSVSSNAGSTSSSAASETDSGSSAISMSSSSSISSAELAITGASSTIDVSVTSTDSAAATDSAATSSATSTIVGDISFLVQRGVKYSGTPLTGLTKRRVADDLITCLSTCAGSSACAATSFNIENLSCDYFSAIDQSSMSPDAAMIFAIATSRVAAQSSSAISSESSVISGSSSMASSPLGTGSTTSDASTSSKSTPAPSYTDETGASATQSSSAASTTVSTNYQSDSSSSASSTSTDVSSTGDGDINTSYATQSESTSSASITETASVAADDDATSLSSASTSLTSSTSGSEESQITATSSSTESAIATETPVAGFQNVRILATGSGTTVDGTALQMRNSVFGFGLGGDDFKLTIDKFGNLKDSAGRFQTIKLNRFLPYWTQSGPLISQQNWGAPGYATISNCGVGPDMIITCRLAVPYGTHSMTFFLIRRPQGFELYAGRNDGSHRDVRLQIDVSRPSSTPSTVSASTSSSAGISVTSSSSDIGSTTSSASSVNGEIMVTSASSSDESGSATISSDQGSATSSPTVTDPATSSADSTSSSSEVSSTSTSVSDIISPTDSSTTSEQVTATSSSVGSSITSSSIAAATPTCGTVVPYSWPGSASVPSNACRSTYTDVSSNINSYNIKCNIDYNGADILITRGSNLLACIELCSATNDCTALVFNPANGNSCYIKNTVSPSSEDGFAGLSGSDLGIMFYSALKLKDCKTPSAPDASPYVDGSTPSVGGATFGIDVNTDYEGTILSVSKKRTAVVIDDCLNACAQNSVCVGTAFDGSVCTLYSFINKDKRSIALGTTFATIQARANAASSSSDVLTSTAGSMTTESGSTTTGASSSSGSDTATSTSSVTFSSSATSDSSSSSTSLETSASSTSSEVTSTSTSPEATSTNTSSDATSTSTSSDASSSSTSSESTASSASSDSNSSSTFSATTFSTSIISSPTPSASASSSAPSSTPAGPTLPPVPTPTPIYVTPRSGSRLYANGGIFDGDSIRGFSDGQNEYTGVDYDWTGYLGGPSELRFALNSTGSILLGSSGNVLCYSGKVTGNSYVELSSRTAAYFKSSAAKTDTDQWTPLPCSISGNGKLSCTATVNGVSFPQFAALFTHSLSRKSSNKLRLYKSGATLTASTGATVSMYAAA</sequence>
<feature type="compositionally biased region" description="Low complexity" evidence="3">
    <location>
        <begin position="331"/>
        <end position="418"/>
    </location>
</feature>
<feature type="region of interest" description="Disordered" evidence="3">
    <location>
        <begin position="1327"/>
        <end position="1360"/>
    </location>
</feature>
<dbReference type="GO" id="GO:0006508">
    <property type="term" value="P:proteolysis"/>
    <property type="evidence" value="ECO:0007669"/>
    <property type="project" value="InterPro"/>
</dbReference>
<comment type="caution">
    <text evidence="5">The sequence shown here is derived from an EMBL/GenBank/DDBJ whole genome shotgun (WGS) entry which is preliminary data.</text>
</comment>
<keyword evidence="1" id="KW-0677">Repeat</keyword>
<dbReference type="Pfam" id="PF14295">
    <property type="entry name" value="PAN_4"/>
    <property type="match status" value="1"/>
</dbReference>
<feature type="compositionally biased region" description="Low complexity" evidence="3">
    <location>
        <begin position="893"/>
        <end position="909"/>
    </location>
</feature>
<evidence type="ECO:0000256" key="3">
    <source>
        <dbReference type="SAM" id="MobiDB-lite"/>
    </source>
</evidence>
<feature type="compositionally biased region" description="Low complexity" evidence="3">
    <location>
        <begin position="640"/>
        <end position="697"/>
    </location>
</feature>
<evidence type="ECO:0000259" key="4">
    <source>
        <dbReference type="SMART" id="SM00223"/>
    </source>
</evidence>
<evidence type="ECO:0000313" key="5">
    <source>
        <dbReference type="EMBL" id="THW90807.1"/>
    </source>
</evidence>
<reference evidence="5 6" key="1">
    <citation type="submission" date="2018-10" db="EMBL/GenBank/DDBJ databases">
        <title>Fifty Aureobasidium pullulans genomes reveal a recombining polyextremotolerant generalist.</title>
        <authorList>
            <person name="Gostincar C."/>
            <person name="Turk M."/>
            <person name="Zajc J."/>
            <person name="Gunde-Cimerman N."/>
        </authorList>
    </citation>
    <scope>NUCLEOTIDE SEQUENCE [LARGE SCALE GENOMIC DNA]</scope>
    <source>
        <strain evidence="5 6">EXF-10507</strain>
    </source>
</reference>
<evidence type="ECO:0000256" key="1">
    <source>
        <dbReference type="ARBA" id="ARBA00022737"/>
    </source>
</evidence>
<accession>A0A4V6TAZ9</accession>
<feature type="compositionally biased region" description="Low complexity" evidence="3">
    <location>
        <begin position="275"/>
        <end position="316"/>
    </location>
</feature>
<dbReference type="SMART" id="SM00223">
    <property type="entry name" value="APPLE"/>
    <property type="match status" value="1"/>
</dbReference>
<feature type="compositionally biased region" description="Low complexity" evidence="3">
    <location>
        <begin position="559"/>
        <end position="633"/>
    </location>
</feature>
<dbReference type="GO" id="GO:0005576">
    <property type="term" value="C:extracellular region"/>
    <property type="evidence" value="ECO:0007669"/>
    <property type="project" value="InterPro"/>
</dbReference>
<dbReference type="InterPro" id="IPR000177">
    <property type="entry name" value="Apple"/>
</dbReference>
<feature type="region of interest" description="Disordered" evidence="3">
    <location>
        <begin position="1206"/>
        <end position="1314"/>
    </location>
</feature>
<organism evidence="5 6">
    <name type="scientific">Aureobasidium pullulans</name>
    <name type="common">Black yeast</name>
    <name type="synonym">Pullularia pullulans</name>
    <dbReference type="NCBI Taxonomy" id="5580"/>
    <lineage>
        <taxon>Eukaryota</taxon>
        <taxon>Fungi</taxon>
        <taxon>Dikarya</taxon>
        <taxon>Ascomycota</taxon>
        <taxon>Pezizomycotina</taxon>
        <taxon>Dothideomycetes</taxon>
        <taxon>Dothideomycetidae</taxon>
        <taxon>Dothideales</taxon>
        <taxon>Saccotheciaceae</taxon>
        <taxon>Aureobasidium</taxon>
    </lineage>
</organism>
<proteinExistence type="predicted"/>
<feature type="region of interest" description="Disordered" evidence="3">
    <location>
        <begin position="559"/>
        <end position="697"/>
    </location>
</feature>
<feature type="compositionally biased region" description="Pro residues" evidence="3">
    <location>
        <begin position="1347"/>
        <end position="1356"/>
    </location>
</feature>
<evidence type="ECO:0000256" key="2">
    <source>
        <dbReference type="ARBA" id="ARBA00023157"/>
    </source>
</evidence>
<feature type="compositionally biased region" description="Low complexity" evidence="3">
    <location>
        <begin position="918"/>
        <end position="960"/>
    </location>
</feature>